<dbReference type="AlphaFoldDB" id="A0A502CQS6"/>
<dbReference type="RefSeq" id="WP_140743182.1">
    <property type="nucleotide sequence ID" value="NZ_RCZM01000006.1"/>
</dbReference>
<evidence type="ECO:0000313" key="2">
    <source>
        <dbReference type="Proteomes" id="UP000317722"/>
    </source>
</evidence>
<dbReference type="EMBL" id="RCZM01000006">
    <property type="protein sequence ID" value="TPG14051.1"/>
    <property type="molecule type" value="Genomic_DNA"/>
</dbReference>
<proteinExistence type="predicted"/>
<protein>
    <submittedName>
        <fullName evidence="1">Uncharacterized protein</fullName>
    </submittedName>
</protein>
<comment type="caution">
    <text evidence="1">The sequence shown here is derived from an EMBL/GenBank/DDBJ whole genome shotgun (WGS) entry which is preliminary data.</text>
</comment>
<sequence length="83" mass="9334">MRAGQARQWSNAVGVAPDEVHRRLQSLWREQEDLYGRQSRLRDQLHSCPDRDLDEHLLQVERHMGEAATLIGNAVASVAGAGF</sequence>
<keyword evidence="2" id="KW-1185">Reference proteome</keyword>
<organism evidence="1 2">
    <name type="scientific">Pedococcus bigeumensis</name>
    <dbReference type="NCBI Taxonomy" id="433644"/>
    <lineage>
        <taxon>Bacteria</taxon>
        <taxon>Bacillati</taxon>
        <taxon>Actinomycetota</taxon>
        <taxon>Actinomycetes</taxon>
        <taxon>Micrococcales</taxon>
        <taxon>Intrasporangiaceae</taxon>
        <taxon>Pedococcus</taxon>
    </lineage>
</organism>
<evidence type="ECO:0000313" key="1">
    <source>
        <dbReference type="EMBL" id="TPG14051.1"/>
    </source>
</evidence>
<dbReference type="OrthoDB" id="4870039at2"/>
<name>A0A502CQS6_9MICO</name>
<reference evidence="1 2" key="1">
    <citation type="journal article" date="2019" name="Environ. Microbiol.">
        <title>Species interactions and distinct microbial communities in high Arctic permafrost affected cryosols are associated with the CH4 and CO2 gas fluxes.</title>
        <authorList>
            <person name="Altshuler I."/>
            <person name="Hamel J."/>
            <person name="Turney S."/>
            <person name="Magnuson E."/>
            <person name="Levesque R."/>
            <person name="Greer C."/>
            <person name="Whyte L.G."/>
        </authorList>
    </citation>
    <scope>NUCLEOTIDE SEQUENCE [LARGE SCALE GENOMIC DNA]</scope>
    <source>
        <strain evidence="1 2">S9.3A</strain>
    </source>
</reference>
<dbReference type="Proteomes" id="UP000317722">
    <property type="component" value="Unassembled WGS sequence"/>
</dbReference>
<accession>A0A502CQS6</accession>
<gene>
    <name evidence="1" type="ORF">EAH86_17765</name>
</gene>